<comment type="caution">
    <text evidence="4">The sequence shown here is derived from an EMBL/GenBank/DDBJ whole genome shotgun (WGS) entry which is preliminary data.</text>
</comment>
<dbReference type="EMBL" id="JACOOU010000004">
    <property type="protein sequence ID" value="MBC5672864.1"/>
    <property type="molecule type" value="Genomic_DNA"/>
</dbReference>
<sequence>MHWNIVAECISEINLIIIWFYSRKSNLVPSLRNRLFQFCFFVTFCAMSFNIASTVMIAYPEKFPCFLTWLVTTVYFVATPLMGMAYFFYTLAAVFENKGNTMKIIIWTSLPGTVYFLLVIMNLFSNVLFSICPDGTYTRGPLISVTYIIFYLYGVAAMAVVVIWRKYMEPAIRRILVIFPMIALLVIIVQQLYPTVILSGSAATCALLIIYLYLQNKQNSVDYLTGLPNRQEFLKMIELLIRKSKYFNITVLSLRGFKRINDTYGQHNGDLFLQEIASYLKSISEPHCLYRFGGDEFVILSYGPFDASMSHNVKKLEQRMQQPWISGENSCVIPAVIGVVGYPECANTAEDLISGIEYAVSMAKAASDTNVYYCGHEMLASLRRRRKIVEILEENLKNNSFSVYYQPIISTATGKYTVAESLLRIPDSPLGPLFPNEFIPVAEETGMIVEITYQILDKVCKFVNRLSENGIEFDGVHVNFSGQQFSQIGLAEKVEGIIEANHTPFSKIKIEITESILADNAETVEEFALEMQQRGILIELDDFGTGYSNIVSVMNTPLDTVKLDKSLVWSAMEKKETAAMVKSLSTVFHEMGLQVLAEGVENAQQEAFVKSCGIDYIQGFYFAKPLPEEEAFAFIRNAQAKQEMIRGIQP</sequence>
<dbReference type="InterPro" id="IPR029787">
    <property type="entry name" value="Nucleotide_cyclase"/>
</dbReference>
<dbReference type="CDD" id="cd01949">
    <property type="entry name" value="GGDEF"/>
    <property type="match status" value="1"/>
</dbReference>
<dbReference type="NCBIfam" id="TIGR00254">
    <property type="entry name" value="GGDEF"/>
    <property type="match status" value="1"/>
</dbReference>
<feature type="transmembrane region" description="Helical" evidence="1">
    <location>
        <begin position="66"/>
        <end position="92"/>
    </location>
</feature>
<evidence type="ECO:0000259" key="2">
    <source>
        <dbReference type="PROSITE" id="PS50883"/>
    </source>
</evidence>
<accession>A0ABR7FCH4</accession>
<dbReference type="PROSITE" id="PS50887">
    <property type="entry name" value="GGDEF"/>
    <property type="match status" value="1"/>
</dbReference>
<dbReference type="SUPFAM" id="SSF55073">
    <property type="entry name" value="Nucleotide cyclase"/>
    <property type="match status" value="1"/>
</dbReference>
<feature type="domain" description="GGDEF" evidence="3">
    <location>
        <begin position="245"/>
        <end position="377"/>
    </location>
</feature>
<evidence type="ECO:0000313" key="5">
    <source>
        <dbReference type="Proteomes" id="UP000654573"/>
    </source>
</evidence>
<feature type="transmembrane region" description="Helical" evidence="1">
    <location>
        <begin position="104"/>
        <end position="124"/>
    </location>
</feature>
<dbReference type="RefSeq" id="WP_103732560.1">
    <property type="nucleotide sequence ID" value="NZ_JACOOU010000004.1"/>
</dbReference>
<dbReference type="InterPro" id="IPR050706">
    <property type="entry name" value="Cyclic-di-GMP_PDE-like"/>
</dbReference>
<feature type="domain" description="EAL" evidence="2">
    <location>
        <begin position="385"/>
        <end position="639"/>
    </location>
</feature>
<feature type="transmembrane region" description="Helical" evidence="1">
    <location>
        <begin position="171"/>
        <end position="189"/>
    </location>
</feature>
<protein>
    <submittedName>
        <fullName evidence="4">EAL domain-containing protein</fullName>
    </submittedName>
</protein>
<keyword evidence="5" id="KW-1185">Reference proteome</keyword>
<organism evidence="4 5">
    <name type="scientific">Blautia celeris</name>
    <dbReference type="NCBI Taxonomy" id="2763026"/>
    <lineage>
        <taxon>Bacteria</taxon>
        <taxon>Bacillati</taxon>
        <taxon>Bacillota</taxon>
        <taxon>Clostridia</taxon>
        <taxon>Lachnospirales</taxon>
        <taxon>Lachnospiraceae</taxon>
        <taxon>Blautia</taxon>
    </lineage>
</organism>
<dbReference type="InterPro" id="IPR043128">
    <property type="entry name" value="Rev_trsase/Diguanyl_cyclase"/>
</dbReference>
<keyword evidence="1" id="KW-1133">Transmembrane helix</keyword>
<dbReference type="Gene3D" id="3.30.70.270">
    <property type="match status" value="1"/>
</dbReference>
<dbReference type="Pfam" id="PF00563">
    <property type="entry name" value="EAL"/>
    <property type="match status" value="1"/>
</dbReference>
<evidence type="ECO:0000313" key="4">
    <source>
        <dbReference type="EMBL" id="MBC5672864.1"/>
    </source>
</evidence>
<keyword evidence="1" id="KW-0812">Transmembrane</keyword>
<dbReference type="PANTHER" id="PTHR33121:SF71">
    <property type="entry name" value="OXYGEN SENSOR PROTEIN DOSP"/>
    <property type="match status" value="1"/>
</dbReference>
<dbReference type="Pfam" id="PF00990">
    <property type="entry name" value="GGDEF"/>
    <property type="match status" value="1"/>
</dbReference>
<dbReference type="PROSITE" id="PS50883">
    <property type="entry name" value="EAL"/>
    <property type="match status" value="1"/>
</dbReference>
<dbReference type="SMART" id="SM00052">
    <property type="entry name" value="EAL"/>
    <property type="match status" value="1"/>
</dbReference>
<dbReference type="InterPro" id="IPR001633">
    <property type="entry name" value="EAL_dom"/>
</dbReference>
<name>A0ABR7FCH4_9FIRM</name>
<dbReference type="Gene3D" id="3.20.20.450">
    <property type="entry name" value="EAL domain"/>
    <property type="match status" value="1"/>
</dbReference>
<dbReference type="CDD" id="cd01948">
    <property type="entry name" value="EAL"/>
    <property type="match status" value="1"/>
</dbReference>
<dbReference type="Proteomes" id="UP000654573">
    <property type="component" value="Unassembled WGS sequence"/>
</dbReference>
<reference evidence="4 5" key="1">
    <citation type="submission" date="2020-08" db="EMBL/GenBank/DDBJ databases">
        <title>Genome public.</title>
        <authorList>
            <person name="Liu C."/>
            <person name="Sun Q."/>
        </authorList>
    </citation>
    <scope>NUCLEOTIDE SEQUENCE [LARGE SCALE GENOMIC DNA]</scope>
    <source>
        <strain evidence="4 5">NSJ-34</strain>
    </source>
</reference>
<dbReference type="SUPFAM" id="SSF141868">
    <property type="entry name" value="EAL domain-like"/>
    <property type="match status" value="1"/>
</dbReference>
<evidence type="ECO:0000259" key="3">
    <source>
        <dbReference type="PROSITE" id="PS50887"/>
    </source>
</evidence>
<dbReference type="SMART" id="SM00267">
    <property type="entry name" value="GGDEF"/>
    <property type="match status" value="1"/>
</dbReference>
<gene>
    <name evidence="4" type="ORF">H8S76_11475</name>
</gene>
<dbReference type="PANTHER" id="PTHR33121">
    <property type="entry name" value="CYCLIC DI-GMP PHOSPHODIESTERASE PDEF"/>
    <property type="match status" value="1"/>
</dbReference>
<dbReference type="InterPro" id="IPR000160">
    <property type="entry name" value="GGDEF_dom"/>
</dbReference>
<keyword evidence="1" id="KW-0472">Membrane</keyword>
<feature type="transmembrane region" description="Helical" evidence="1">
    <location>
        <begin position="35"/>
        <end position="60"/>
    </location>
</feature>
<dbReference type="InterPro" id="IPR035919">
    <property type="entry name" value="EAL_sf"/>
</dbReference>
<feature type="transmembrane region" description="Helical" evidence="1">
    <location>
        <begin position="195"/>
        <end position="214"/>
    </location>
</feature>
<proteinExistence type="predicted"/>
<evidence type="ECO:0000256" key="1">
    <source>
        <dbReference type="SAM" id="Phobius"/>
    </source>
</evidence>
<feature type="transmembrane region" description="Helical" evidence="1">
    <location>
        <begin position="144"/>
        <end position="164"/>
    </location>
</feature>